<keyword evidence="4 6" id="KW-1133">Transmembrane helix</keyword>
<dbReference type="InterPro" id="IPR047623">
    <property type="entry name" value="SatP"/>
</dbReference>
<feature type="transmembrane region" description="Helical" evidence="6">
    <location>
        <begin position="122"/>
        <end position="139"/>
    </location>
</feature>
<reference evidence="7" key="1">
    <citation type="submission" date="2021-01" db="EMBL/GenBank/DDBJ databases">
        <authorList>
            <person name="Eckstrom K.M.E."/>
        </authorList>
    </citation>
    <scope>NUCLEOTIDE SEQUENCE</scope>
    <source>
        <strain evidence="7">UVCC 0001</strain>
    </source>
</reference>
<dbReference type="NCBIfam" id="NF038013">
    <property type="entry name" value="AceTr_1"/>
    <property type="match status" value="1"/>
</dbReference>
<feature type="transmembrane region" description="Helical" evidence="6">
    <location>
        <begin position="35"/>
        <end position="55"/>
    </location>
</feature>
<feature type="transmembrane region" description="Helical" evidence="6">
    <location>
        <begin position="177"/>
        <end position="195"/>
    </location>
</feature>
<evidence type="ECO:0000256" key="4">
    <source>
        <dbReference type="ARBA" id="ARBA00022989"/>
    </source>
</evidence>
<evidence type="ECO:0000256" key="3">
    <source>
        <dbReference type="ARBA" id="ARBA00022692"/>
    </source>
</evidence>
<evidence type="ECO:0000313" key="8">
    <source>
        <dbReference type="Proteomes" id="UP001255856"/>
    </source>
</evidence>
<feature type="transmembrane region" description="Helical" evidence="6">
    <location>
        <begin position="146"/>
        <end position="165"/>
    </location>
</feature>
<comment type="subcellular location">
    <subcellularLocation>
        <location evidence="1">Membrane</location>
        <topology evidence="1">Multi-pass membrane protein</topology>
    </subcellularLocation>
</comment>
<keyword evidence="8" id="KW-1185">Reference proteome</keyword>
<dbReference type="GO" id="GO:0015360">
    <property type="term" value="F:acetate:proton symporter activity"/>
    <property type="evidence" value="ECO:0007669"/>
    <property type="project" value="TreeGrafter"/>
</dbReference>
<comment type="similarity">
    <text evidence="2">Belongs to the acetate uptake transporter (AceTr) (TC 2.A.96) family.</text>
</comment>
<organism evidence="7 8">
    <name type="scientific">Prototheca wickerhamii</name>
    <dbReference type="NCBI Taxonomy" id="3111"/>
    <lineage>
        <taxon>Eukaryota</taxon>
        <taxon>Viridiplantae</taxon>
        <taxon>Chlorophyta</taxon>
        <taxon>core chlorophytes</taxon>
        <taxon>Trebouxiophyceae</taxon>
        <taxon>Chlorellales</taxon>
        <taxon>Chlorellaceae</taxon>
        <taxon>Prototheca</taxon>
    </lineage>
</organism>
<protein>
    <recommendedName>
        <fullName evidence="9">GPR1/FUN34/yaaH family protein</fullName>
    </recommendedName>
</protein>
<keyword evidence="3 6" id="KW-0812">Transmembrane</keyword>
<dbReference type="AlphaFoldDB" id="A0AAD9MMZ9"/>
<keyword evidence="5 6" id="KW-0472">Membrane</keyword>
<dbReference type="EMBL" id="JASFZW010000006">
    <property type="protein sequence ID" value="KAK2077836.1"/>
    <property type="molecule type" value="Genomic_DNA"/>
</dbReference>
<gene>
    <name evidence="7" type="ORF">QBZ16_004684</name>
</gene>
<evidence type="ECO:0000256" key="1">
    <source>
        <dbReference type="ARBA" id="ARBA00004141"/>
    </source>
</evidence>
<dbReference type="GO" id="GO:0071422">
    <property type="term" value="P:succinate transmembrane transport"/>
    <property type="evidence" value="ECO:0007669"/>
    <property type="project" value="TreeGrafter"/>
</dbReference>
<dbReference type="InterPro" id="IPR000791">
    <property type="entry name" value="Gpr1/Fun34/SatP-like"/>
</dbReference>
<name>A0AAD9MMZ9_PROWI</name>
<feature type="transmembrane region" description="Helical" evidence="6">
    <location>
        <begin position="61"/>
        <end position="81"/>
    </location>
</feature>
<sequence length="235" mass="25633">MATHDRTLAALEAHLSSIAVDGVKTTPATSNPGPLGLFAFGMSGMLLFAVQTTLVGESGAGVAYAFGFFFGGVCQLLAGLLEYQRRNTFACVAFISYGGFWISFCFWGTMVMQGVYPPSVKGVQMMLCMWGIYTFILWLCTFSTNVIFSATFLTLSLLFFFLAGGQENHNFLKFAGAWGYLVAGLAWYLAASLLMEELYGKSPLPLFPLKPIHQISGGNLGTRRRVDEDPEMGKQ</sequence>
<comment type="caution">
    <text evidence="7">The sequence shown here is derived from an EMBL/GenBank/DDBJ whole genome shotgun (WGS) entry which is preliminary data.</text>
</comment>
<dbReference type="PANTHER" id="PTHR30178">
    <property type="entry name" value="INNER MEMBRANE PROTEIN YAAH"/>
    <property type="match status" value="1"/>
</dbReference>
<dbReference type="PANTHER" id="PTHR30178:SF3">
    <property type="entry name" value="SUCCINATE-ACETATE_PROTON SYMPORTER SATP"/>
    <property type="match status" value="1"/>
</dbReference>
<dbReference type="Proteomes" id="UP001255856">
    <property type="component" value="Unassembled WGS sequence"/>
</dbReference>
<evidence type="ECO:0000256" key="6">
    <source>
        <dbReference type="SAM" id="Phobius"/>
    </source>
</evidence>
<feature type="transmembrane region" description="Helical" evidence="6">
    <location>
        <begin position="88"/>
        <end position="110"/>
    </location>
</feature>
<evidence type="ECO:0000256" key="2">
    <source>
        <dbReference type="ARBA" id="ARBA00005587"/>
    </source>
</evidence>
<accession>A0AAD9MMZ9</accession>
<evidence type="ECO:0008006" key="9">
    <source>
        <dbReference type="Google" id="ProtNLM"/>
    </source>
</evidence>
<dbReference type="Pfam" id="PF01184">
    <property type="entry name" value="Gpr1_Fun34_YaaH"/>
    <property type="match status" value="1"/>
</dbReference>
<proteinExistence type="inferred from homology"/>
<dbReference type="GO" id="GO:0005886">
    <property type="term" value="C:plasma membrane"/>
    <property type="evidence" value="ECO:0007669"/>
    <property type="project" value="TreeGrafter"/>
</dbReference>
<evidence type="ECO:0000256" key="5">
    <source>
        <dbReference type="ARBA" id="ARBA00023136"/>
    </source>
</evidence>
<evidence type="ECO:0000313" key="7">
    <source>
        <dbReference type="EMBL" id="KAK2077836.1"/>
    </source>
</evidence>